<proteinExistence type="predicted"/>
<evidence type="ECO:0000313" key="1">
    <source>
        <dbReference type="EMBL" id="GIJ13035.1"/>
    </source>
</evidence>
<reference evidence="1 2" key="1">
    <citation type="submission" date="2021-01" db="EMBL/GenBank/DDBJ databases">
        <title>Whole genome shotgun sequence of Verrucosispora andamanensis NBRC 109075.</title>
        <authorList>
            <person name="Komaki H."/>
            <person name="Tamura T."/>
        </authorList>
    </citation>
    <scope>NUCLEOTIDE SEQUENCE [LARGE SCALE GENOMIC DNA]</scope>
    <source>
        <strain evidence="1 2">NBRC 109075</strain>
    </source>
</reference>
<comment type="caution">
    <text evidence="1">The sequence shown here is derived from an EMBL/GenBank/DDBJ whole genome shotgun (WGS) entry which is preliminary data.</text>
</comment>
<accession>A0ABQ4I573</accession>
<organism evidence="1 2">
    <name type="scientific">Micromonospora andamanensis</name>
    <dbReference type="NCBI Taxonomy" id="1287068"/>
    <lineage>
        <taxon>Bacteria</taxon>
        <taxon>Bacillati</taxon>
        <taxon>Actinomycetota</taxon>
        <taxon>Actinomycetes</taxon>
        <taxon>Micromonosporales</taxon>
        <taxon>Micromonosporaceae</taxon>
        <taxon>Micromonospora</taxon>
    </lineage>
</organism>
<evidence type="ECO:0000313" key="2">
    <source>
        <dbReference type="Proteomes" id="UP000647017"/>
    </source>
</evidence>
<protein>
    <submittedName>
        <fullName evidence="1">Uncharacterized protein</fullName>
    </submittedName>
</protein>
<sequence>MTPENVRDWAEQNSLVAEILDATWTTPPGEVVEAVGQVWVTFIVNGAVEELLRWLGWTARDTWDPAERARALDLLKTATPRLPWRQTIETIPVILGLGGPSERDYFDQLANDASLHEKTRAEAESKRWLIDTQGLPAAGGLYG</sequence>
<gene>
    <name evidence="1" type="ORF">Van01_62490</name>
</gene>
<dbReference type="RefSeq" id="WP_204015281.1">
    <property type="nucleotide sequence ID" value="NZ_BOOZ01000072.1"/>
</dbReference>
<dbReference type="EMBL" id="BOOZ01000072">
    <property type="protein sequence ID" value="GIJ13035.1"/>
    <property type="molecule type" value="Genomic_DNA"/>
</dbReference>
<keyword evidence="2" id="KW-1185">Reference proteome</keyword>
<dbReference type="Proteomes" id="UP000647017">
    <property type="component" value="Unassembled WGS sequence"/>
</dbReference>
<name>A0ABQ4I573_9ACTN</name>